<protein>
    <submittedName>
        <fullName evidence="8">MFS transporter, PAT family, beta-lactamase induction signal transducer AmpG</fullName>
    </submittedName>
</protein>
<evidence type="ECO:0000313" key="9">
    <source>
        <dbReference type="Proteomes" id="UP000198672"/>
    </source>
</evidence>
<accession>A0A1H3H4R1</accession>
<dbReference type="InterPro" id="IPR036259">
    <property type="entry name" value="MFS_trans_sf"/>
</dbReference>
<dbReference type="OrthoDB" id="9787815at2"/>
<keyword evidence="5 6" id="KW-0472">Membrane</keyword>
<feature type="transmembrane region" description="Helical" evidence="6">
    <location>
        <begin position="199"/>
        <end position="218"/>
    </location>
</feature>
<comment type="subcellular location">
    <subcellularLocation>
        <location evidence="1">Membrane</location>
        <topology evidence="1">Multi-pass membrane protein</topology>
    </subcellularLocation>
</comment>
<feature type="domain" description="Major facilitator superfamily (MFS) profile" evidence="7">
    <location>
        <begin position="23"/>
        <end position="511"/>
    </location>
</feature>
<keyword evidence="9" id="KW-1185">Reference proteome</keyword>
<dbReference type="RefSeq" id="WP_091334236.1">
    <property type="nucleotide sequence ID" value="NZ_FNOW01000029.1"/>
</dbReference>
<dbReference type="NCBIfam" id="TIGR00901">
    <property type="entry name" value="2A0125"/>
    <property type="match status" value="1"/>
</dbReference>
<evidence type="ECO:0000256" key="1">
    <source>
        <dbReference type="ARBA" id="ARBA00004141"/>
    </source>
</evidence>
<evidence type="ECO:0000256" key="2">
    <source>
        <dbReference type="ARBA" id="ARBA00022448"/>
    </source>
</evidence>
<sequence>MTQFSTAAPRNWFQTLAELRDRRVLTMLLLGFSAGVPLLLIFSSLSLWLREAGIERQAVTFFSWAALGYSFKFVWAPLIDTLPLPWLTRWLGRRRAWLLVSQLTIITAIVLMALIDPASGGDSLTRLALAAVLLGFASATQDIVIDAYRIESAPPRLQALMSSTYIAGYRVAMVTAGAGALMLASAFGSEPEHYRYTAWSLTYLIMAAVMLIGVLTTLSIREPVTQRPPPATHSTRDYLRLVLTFALMASTFVSSFFWSGPLFTALKFALGGGALGAFILETGRLALALSIAALVGWLLVQLGALNRTLARTVWIDPVRDFFTRYGLQTALLLLALIGLYRISDIVLGVIANVFYQDIGFSKPQIATAVKTFGVLISIVGGLLGGLLADRYGVVRLLMLGAILAAATNLIFVLLAQIGADVRLLYLAVGADNLAAGLASAAFVAFLSSLTNVSFTAVQYAIFSSLMTLLPKVLGGYSGRLVEGLGYPGFFVLTTLLGLPVIALVWLAGQRLAIADERGGSLRK</sequence>
<dbReference type="PANTHER" id="PTHR12778">
    <property type="entry name" value="SOLUTE CARRIER FAMILY 33 ACETYL-COA TRANSPORTER -RELATED"/>
    <property type="match status" value="1"/>
</dbReference>
<dbReference type="Gene3D" id="1.20.1250.20">
    <property type="entry name" value="MFS general substrate transporter like domains"/>
    <property type="match status" value="2"/>
</dbReference>
<feature type="transmembrane region" description="Helical" evidence="6">
    <location>
        <begin position="452"/>
        <end position="472"/>
    </location>
</feature>
<dbReference type="Pfam" id="PF07690">
    <property type="entry name" value="MFS_1"/>
    <property type="match status" value="2"/>
</dbReference>
<feature type="transmembrane region" description="Helical" evidence="6">
    <location>
        <begin position="238"/>
        <end position="258"/>
    </location>
</feature>
<dbReference type="GO" id="GO:0016020">
    <property type="term" value="C:membrane"/>
    <property type="evidence" value="ECO:0007669"/>
    <property type="project" value="UniProtKB-SubCell"/>
</dbReference>
<dbReference type="SUPFAM" id="SSF103473">
    <property type="entry name" value="MFS general substrate transporter"/>
    <property type="match status" value="2"/>
</dbReference>
<dbReference type="PANTHER" id="PTHR12778:SF10">
    <property type="entry name" value="MAJOR FACILITATOR SUPERFAMILY DOMAIN-CONTAINING PROTEIN 3"/>
    <property type="match status" value="1"/>
</dbReference>
<feature type="transmembrane region" description="Helical" evidence="6">
    <location>
        <begin position="24"/>
        <end position="49"/>
    </location>
</feature>
<evidence type="ECO:0000256" key="4">
    <source>
        <dbReference type="ARBA" id="ARBA00022989"/>
    </source>
</evidence>
<dbReference type="STRING" id="61595.SAMN05421644_12918"/>
<dbReference type="AlphaFoldDB" id="A0A1H3H4R1"/>
<feature type="transmembrane region" description="Helical" evidence="6">
    <location>
        <begin position="325"/>
        <end position="355"/>
    </location>
</feature>
<dbReference type="GO" id="GO:0022857">
    <property type="term" value="F:transmembrane transporter activity"/>
    <property type="evidence" value="ECO:0007669"/>
    <property type="project" value="InterPro"/>
</dbReference>
<feature type="transmembrane region" description="Helical" evidence="6">
    <location>
        <begin position="367"/>
        <end position="387"/>
    </location>
</feature>
<feature type="transmembrane region" description="Helical" evidence="6">
    <location>
        <begin position="96"/>
        <end position="115"/>
    </location>
</feature>
<feature type="transmembrane region" description="Helical" evidence="6">
    <location>
        <begin position="127"/>
        <end position="145"/>
    </location>
</feature>
<feature type="transmembrane region" description="Helical" evidence="6">
    <location>
        <begin position="166"/>
        <end position="187"/>
    </location>
</feature>
<dbReference type="Proteomes" id="UP000198672">
    <property type="component" value="Unassembled WGS sequence"/>
</dbReference>
<gene>
    <name evidence="8" type="ORF">SAMN05421644_12918</name>
</gene>
<reference evidence="9" key="1">
    <citation type="submission" date="2016-10" db="EMBL/GenBank/DDBJ databases">
        <authorList>
            <person name="Varghese N."/>
            <person name="Submissions S."/>
        </authorList>
    </citation>
    <scope>NUCLEOTIDE SEQUENCE [LARGE SCALE GENOMIC DNA]</scope>
    <source>
        <strain evidence="9">DSM 173</strain>
    </source>
</reference>
<evidence type="ECO:0000256" key="5">
    <source>
        <dbReference type="ARBA" id="ARBA00023136"/>
    </source>
</evidence>
<dbReference type="InterPro" id="IPR020846">
    <property type="entry name" value="MFS_dom"/>
</dbReference>
<feature type="transmembrane region" description="Helical" evidence="6">
    <location>
        <begin position="61"/>
        <end position="84"/>
    </location>
</feature>
<evidence type="ECO:0000313" key="8">
    <source>
        <dbReference type="EMBL" id="SDY09744.1"/>
    </source>
</evidence>
<name>A0A1H3H4R1_ALLWA</name>
<evidence type="ECO:0000256" key="3">
    <source>
        <dbReference type="ARBA" id="ARBA00022692"/>
    </source>
</evidence>
<keyword evidence="4 6" id="KW-1133">Transmembrane helix</keyword>
<proteinExistence type="predicted"/>
<feature type="transmembrane region" description="Helical" evidence="6">
    <location>
        <begin position="287"/>
        <end position="305"/>
    </location>
</feature>
<evidence type="ECO:0000256" key="6">
    <source>
        <dbReference type="SAM" id="Phobius"/>
    </source>
</evidence>
<dbReference type="PROSITE" id="PS50850">
    <property type="entry name" value="MFS"/>
    <property type="match status" value="1"/>
</dbReference>
<feature type="transmembrane region" description="Helical" evidence="6">
    <location>
        <begin position="393"/>
        <end position="414"/>
    </location>
</feature>
<dbReference type="InterPro" id="IPR004752">
    <property type="entry name" value="AmpG_permease/AT-1"/>
</dbReference>
<feature type="transmembrane region" description="Helical" evidence="6">
    <location>
        <begin position="484"/>
        <end position="507"/>
    </location>
</feature>
<keyword evidence="2" id="KW-0813">Transport</keyword>
<keyword evidence="3 6" id="KW-0812">Transmembrane</keyword>
<dbReference type="InterPro" id="IPR011701">
    <property type="entry name" value="MFS"/>
</dbReference>
<evidence type="ECO:0000259" key="7">
    <source>
        <dbReference type="PROSITE" id="PS50850"/>
    </source>
</evidence>
<dbReference type="EMBL" id="FNOW01000029">
    <property type="protein sequence ID" value="SDY09744.1"/>
    <property type="molecule type" value="Genomic_DNA"/>
</dbReference>
<organism evidence="8 9">
    <name type="scientific">Allochromatium warmingii</name>
    <name type="common">Chromatium warmingii</name>
    <dbReference type="NCBI Taxonomy" id="61595"/>
    <lineage>
        <taxon>Bacteria</taxon>
        <taxon>Pseudomonadati</taxon>
        <taxon>Pseudomonadota</taxon>
        <taxon>Gammaproteobacteria</taxon>
        <taxon>Chromatiales</taxon>
        <taxon>Chromatiaceae</taxon>
        <taxon>Allochromatium</taxon>
    </lineage>
</organism>
<feature type="transmembrane region" description="Helical" evidence="6">
    <location>
        <begin position="423"/>
        <end position="446"/>
    </location>
</feature>